<evidence type="ECO:0000313" key="5">
    <source>
        <dbReference type="EMBL" id="UOR03941.1"/>
    </source>
</evidence>
<proteinExistence type="inferred from homology"/>
<evidence type="ECO:0000259" key="4">
    <source>
        <dbReference type="Pfam" id="PF00852"/>
    </source>
</evidence>
<organism evidence="5 6">
    <name type="scientific">Hymenobacter aerilatus</name>
    <dbReference type="NCBI Taxonomy" id="2932251"/>
    <lineage>
        <taxon>Bacteria</taxon>
        <taxon>Pseudomonadati</taxon>
        <taxon>Bacteroidota</taxon>
        <taxon>Cytophagia</taxon>
        <taxon>Cytophagales</taxon>
        <taxon>Hymenobacteraceae</taxon>
        <taxon>Hymenobacter</taxon>
    </lineage>
</organism>
<evidence type="ECO:0000256" key="3">
    <source>
        <dbReference type="ARBA" id="ARBA00022679"/>
    </source>
</evidence>
<dbReference type="SUPFAM" id="SSF53756">
    <property type="entry name" value="UDP-Glycosyltransferase/glycogen phosphorylase"/>
    <property type="match status" value="1"/>
</dbReference>
<evidence type="ECO:0000313" key="6">
    <source>
        <dbReference type="Proteomes" id="UP000829925"/>
    </source>
</evidence>
<gene>
    <name evidence="5" type="ORF">MUN82_13405</name>
</gene>
<dbReference type="RefSeq" id="WP_245091186.1">
    <property type="nucleotide sequence ID" value="NZ_CP095053.1"/>
</dbReference>
<reference evidence="5 6" key="1">
    <citation type="submission" date="2022-04" db="EMBL/GenBank/DDBJ databases">
        <title>Hymenobacter sp. isolated from the air.</title>
        <authorList>
            <person name="Won M."/>
            <person name="Lee C.-M."/>
            <person name="Woen H.-Y."/>
            <person name="Kwon S.-W."/>
        </authorList>
    </citation>
    <scope>NUCLEOTIDE SEQUENCE [LARGE SCALE GENOMIC DNA]</scope>
    <source>
        <strain evidence="6">5413 J-13</strain>
    </source>
</reference>
<evidence type="ECO:0000256" key="1">
    <source>
        <dbReference type="ARBA" id="ARBA00008919"/>
    </source>
</evidence>
<dbReference type="InterPro" id="IPR001503">
    <property type="entry name" value="Glyco_trans_10"/>
</dbReference>
<protein>
    <submittedName>
        <fullName evidence="5">Glycosyltransferase family 10</fullName>
    </submittedName>
</protein>
<keyword evidence="2" id="KW-0328">Glycosyltransferase</keyword>
<dbReference type="KEGG" id="haei:MUN82_13405"/>
<dbReference type="GO" id="GO:0016020">
    <property type="term" value="C:membrane"/>
    <property type="evidence" value="ECO:0007669"/>
    <property type="project" value="InterPro"/>
</dbReference>
<keyword evidence="3" id="KW-0808">Transferase</keyword>
<evidence type="ECO:0000256" key="2">
    <source>
        <dbReference type="ARBA" id="ARBA00022676"/>
    </source>
</evidence>
<feature type="domain" description="Fucosyltransferase C-terminal" evidence="4">
    <location>
        <begin position="222"/>
        <end position="298"/>
    </location>
</feature>
<dbReference type="PANTHER" id="PTHR11929">
    <property type="entry name" value="ALPHA- 1,3 -FUCOSYLTRANSFERASE"/>
    <property type="match status" value="1"/>
</dbReference>
<accession>A0A8T9SRH1</accession>
<dbReference type="Proteomes" id="UP000829925">
    <property type="component" value="Chromosome"/>
</dbReference>
<dbReference type="PANTHER" id="PTHR11929:SF194">
    <property type="entry name" value="ALPHA-(1,3)-FUCOSYLTRANSFERASE 10"/>
    <property type="match status" value="1"/>
</dbReference>
<dbReference type="Gene3D" id="3.40.50.11660">
    <property type="entry name" value="Glycosyl transferase family 10, C-terminal domain"/>
    <property type="match status" value="1"/>
</dbReference>
<dbReference type="AlphaFoldDB" id="A0A8T9SRH1"/>
<dbReference type="InterPro" id="IPR038577">
    <property type="entry name" value="GT10-like_C_sf"/>
</dbReference>
<dbReference type="InterPro" id="IPR055270">
    <property type="entry name" value="Glyco_tran_10_C"/>
</dbReference>
<dbReference type="EMBL" id="CP095053">
    <property type="protein sequence ID" value="UOR03941.1"/>
    <property type="molecule type" value="Genomic_DNA"/>
</dbReference>
<name>A0A8T9SRH1_9BACT</name>
<sequence>MPINGIKNYGYMFAELRRQLAAQGIDLATQDIHPPENSTMVIGLDVVDFFQTYQRQPKQLVYLLLNEPATYYPEVWKKENHTVFDRIFTYDYTLADGNKYIHHYFAIDLEGLPAFTSVSEEEFQRRKLCVLMAGMFQMTKPKAGSSSLLYTRYQTVKWFAHHHPEDFSLYSRGINPRLLQSFRGLGVLQQFLPAPLVNQVVDVVVKRRQRHFQAVGRGPVPPNDKILTFRNYRFAICYENTVLAGYISEKIFDCFAASCVPIYLGEAEIERFIPAQCFIDRRNFASDAQVYEFIKNMSYAAYMNHIEAIGDFVQGVEQAKFGSEANAKRIAVVMLADLAAVK</sequence>
<dbReference type="GO" id="GO:0046920">
    <property type="term" value="F:alpha-(1-&gt;3)-fucosyltransferase activity"/>
    <property type="evidence" value="ECO:0007669"/>
    <property type="project" value="TreeGrafter"/>
</dbReference>
<keyword evidence="6" id="KW-1185">Reference proteome</keyword>
<comment type="similarity">
    <text evidence="1">Belongs to the glycosyltransferase 10 family.</text>
</comment>
<dbReference type="Pfam" id="PF00852">
    <property type="entry name" value="Glyco_transf_10"/>
    <property type="match status" value="1"/>
</dbReference>